<dbReference type="PANTHER" id="PTHR43240:SF5">
    <property type="entry name" value="1,4-DIHYDROXY-2-NAPHTHOYL-COA THIOESTERASE 1"/>
    <property type="match status" value="1"/>
</dbReference>
<dbReference type="AlphaFoldDB" id="A0A840F1D3"/>
<dbReference type="SUPFAM" id="SSF54637">
    <property type="entry name" value="Thioesterase/thiol ester dehydrase-isomerase"/>
    <property type="match status" value="1"/>
</dbReference>
<keyword evidence="5" id="KW-1185">Reference proteome</keyword>
<dbReference type="GO" id="GO:0005829">
    <property type="term" value="C:cytosol"/>
    <property type="evidence" value="ECO:0007669"/>
    <property type="project" value="TreeGrafter"/>
</dbReference>
<dbReference type="InterPro" id="IPR003736">
    <property type="entry name" value="PAAI_dom"/>
</dbReference>
<sequence length="139" mass="14965">MNEKLAETLRQAAESGGMDKLLGFVVDEASGDGIRGHLTITPDHHQPFGIVHGGTYCAIAESAASISAFCWVQESGIGGTAVGVNNSTDFLRSVSDGDITVTTTPVHRGRRQQLWQVDMVDDQGRLIAQSRVRMQNIAR</sequence>
<evidence type="ECO:0000256" key="2">
    <source>
        <dbReference type="ARBA" id="ARBA00022801"/>
    </source>
</evidence>
<dbReference type="CDD" id="cd03443">
    <property type="entry name" value="PaaI_thioesterase"/>
    <property type="match status" value="1"/>
</dbReference>
<name>A0A840F1D3_9ACTN</name>
<reference evidence="4 5" key="1">
    <citation type="submission" date="2020-08" db="EMBL/GenBank/DDBJ databases">
        <title>Sequencing the genomes of 1000 actinobacteria strains.</title>
        <authorList>
            <person name="Klenk H.-P."/>
        </authorList>
    </citation>
    <scope>NUCLEOTIDE SEQUENCE [LARGE SCALE GENOMIC DNA]</scope>
    <source>
        <strain evidence="4 5">DSM 45298</strain>
    </source>
</reference>
<dbReference type="Gene3D" id="3.10.129.10">
    <property type="entry name" value="Hotdog Thioesterase"/>
    <property type="match status" value="1"/>
</dbReference>
<dbReference type="InterPro" id="IPR029069">
    <property type="entry name" value="HotDog_dom_sf"/>
</dbReference>
<dbReference type="NCBIfam" id="TIGR00369">
    <property type="entry name" value="unchar_dom_1"/>
    <property type="match status" value="1"/>
</dbReference>
<gene>
    <name evidence="4" type="ORF">BKA16_002976</name>
</gene>
<dbReference type="RefSeq" id="WP_183371404.1">
    <property type="nucleotide sequence ID" value="NZ_BAABHL010000120.1"/>
</dbReference>
<dbReference type="PANTHER" id="PTHR43240">
    <property type="entry name" value="1,4-DIHYDROXY-2-NAPHTHOYL-COA THIOESTERASE 1"/>
    <property type="match status" value="1"/>
</dbReference>
<feature type="domain" description="Thioesterase" evidence="3">
    <location>
        <begin position="48"/>
        <end position="127"/>
    </location>
</feature>
<comment type="caution">
    <text evidence="4">The sequence shown here is derived from an EMBL/GenBank/DDBJ whole genome shotgun (WGS) entry which is preliminary data.</text>
</comment>
<dbReference type="GO" id="GO:0061522">
    <property type="term" value="F:1,4-dihydroxy-2-naphthoyl-CoA thioesterase activity"/>
    <property type="evidence" value="ECO:0007669"/>
    <property type="project" value="TreeGrafter"/>
</dbReference>
<keyword evidence="2" id="KW-0378">Hydrolase</keyword>
<proteinExistence type="inferred from homology"/>
<evidence type="ECO:0000313" key="5">
    <source>
        <dbReference type="Proteomes" id="UP000551501"/>
    </source>
</evidence>
<comment type="similarity">
    <text evidence="1">Belongs to the thioesterase PaaI family.</text>
</comment>
<organism evidence="4 5">
    <name type="scientific">Gordonia humi</name>
    <dbReference type="NCBI Taxonomy" id="686429"/>
    <lineage>
        <taxon>Bacteria</taxon>
        <taxon>Bacillati</taxon>
        <taxon>Actinomycetota</taxon>
        <taxon>Actinomycetes</taxon>
        <taxon>Mycobacteriales</taxon>
        <taxon>Gordoniaceae</taxon>
        <taxon>Gordonia</taxon>
    </lineage>
</organism>
<dbReference type="EMBL" id="JACIFP010000001">
    <property type="protein sequence ID" value="MBB4136424.1"/>
    <property type="molecule type" value="Genomic_DNA"/>
</dbReference>
<evidence type="ECO:0000256" key="1">
    <source>
        <dbReference type="ARBA" id="ARBA00008324"/>
    </source>
</evidence>
<protein>
    <submittedName>
        <fullName evidence="4">Uncharacterized protein (TIGR00369 family)</fullName>
    </submittedName>
</protein>
<dbReference type="Proteomes" id="UP000551501">
    <property type="component" value="Unassembled WGS sequence"/>
</dbReference>
<evidence type="ECO:0000259" key="3">
    <source>
        <dbReference type="Pfam" id="PF03061"/>
    </source>
</evidence>
<evidence type="ECO:0000313" key="4">
    <source>
        <dbReference type="EMBL" id="MBB4136424.1"/>
    </source>
</evidence>
<dbReference type="InterPro" id="IPR006683">
    <property type="entry name" value="Thioestr_dom"/>
</dbReference>
<accession>A0A840F1D3</accession>
<dbReference type="Pfam" id="PF03061">
    <property type="entry name" value="4HBT"/>
    <property type="match status" value="1"/>
</dbReference>